<dbReference type="AlphaFoldDB" id="A0A7D6B9R8"/>
<keyword evidence="10 12" id="KW-1133">Transmembrane helix</keyword>
<name>A0A7D6B9R8_FERL1</name>
<comment type="catalytic activity">
    <reaction evidence="1">
        <text>S-ubiquitinyl-[E2 ubiquitin-conjugating enzyme]-L-cysteine + [acceptor protein]-L-lysine = [E2 ubiquitin-conjugating enzyme]-L-cysteine + N(6)-ubiquitinyl-[acceptor protein]-L-lysine.</text>
        <dbReference type="EC" id="2.3.2.27"/>
    </reaction>
</comment>
<keyword evidence="6" id="KW-0479">Metal-binding</keyword>
<sequence>MSNLNTSIHNLLVANDPIIFALIAAPVSVSVGVYYFIKGFYTWSQYNTIVNTPTSKVEAIATGFVEVYGETVPKGEYMLSPFAGRECTFYKYAIRELHGSGKHRHWNTIKSKKSNSPFFIEDDTGRIEVDPAEAELEVVDKKIFHIYPGQEIPPKIVEFLKEVRLSDGRPVLDLGPLHIGGHERMYIEYVIEKGQKVFVTGTAVPKEEVQSDKHEDMLVIRKGDFNKFFYISDRGEKGVLGGMRNKALLYLIGGGLAALIGLAYIFFSIGIL</sequence>
<dbReference type="GO" id="GO:0061630">
    <property type="term" value="F:ubiquitin protein ligase activity"/>
    <property type="evidence" value="ECO:0007669"/>
    <property type="project" value="UniProtKB-EC"/>
</dbReference>
<dbReference type="KEGG" id="flt:Sv326_0342"/>
<keyword evidence="7" id="KW-0863">Zinc-finger</keyword>
<evidence type="ECO:0000256" key="1">
    <source>
        <dbReference type="ARBA" id="ARBA00000900"/>
    </source>
</evidence>
<keyword evidence="11 12" id="KW-0472">Membrane</keyword>
<keyword evidence="9" id="KW-0862">Zinc</keyword>
<feature type="transmembrane region" description="Helical" evidence="12">
    <location>
        <begin position="18"/>
        <end position="37"/>
    </location>
</feature>
<dbReference type="GO" id="GO:0008270">
    <property type="term" value="F:zinc ion binding"/>
    <property type="evidence" value="ECO:0007669"/>
    <property type="project" value="UniProtKB-KW"/>
</dbReference>
<evidence type="ECO:0000256" key="3">
    <source>
        <dbReference type="ARBA" id="ARBA00012483"/>
    </source>
</evidence>
<keyword evidence="4" id="KW-0808">Transferase</keyword>
<comment type="subcellular location">
    <subcellularLocation>
        <location evidence="2">Membrane</location>
        <topology evidence="2">Multi-pass membrane protein</topology>
    </subcellularLocation>
</comment>
<dbReference type="InterPro" id="IPR022170">
    <property type="entry name" value="MUL1-like"/>
</dbReference>
<evidence type="ECO:0000256" key="4">
    <source>
        <dbReference type="ARBA" id="ARBA00022679"/>
    </source>
</evidence>
<proteinExistence type="predicted"/>
<reference evidence="15" key="1">
    <citation type="submission" date="2020-07" db="EMBL/GenBank/DDBJ databases">
        <title>Metabolic diversity and evolutionary history of the archaeal phylum ###Micrarchaeota### uncovered from a freshwater lake metagenome.</title>
        <authorList>
            <person name="Kadnikov V.V."/>
            <person name="Savvichev A.S."/>
            <person name="Mardanov A.V."/>
            <person name="Beletsky A.V."/>
            <person name="Chupakov A.V."/>
            <person name="Kokryatskaya N.M."/>
            <person name="Pimenov N.V."/>
            <person name="Ravin N.V."/>
        </authorList>
    </citation>
    <scope>NUCLEOTIDE SEQUENCE [LARGE SCALE GENOMIC DNA]</scope>
</reference>
<evidence type="ECO:0000313" key="15">
    <source>
        <dbReference type="Proteomes" id="UP000510821"/>
    </source>
</evidence>
<protein>
    <recommendedName>
        <fullName evidence="3">RING-type E3 ubiquitin transferase</fullName>
        <ecNumber evidence="3">2.3.2.27</ecNumber>
    </recommendedName>
</protein>
<evidence type="ECO:0000313" key="14">
    <source>
        <dbReference type="EMBL" id="QLJ52517.1"/>
    </source>
</evidence>
<evidence type="ECO:0000256" key="8">
    <source>
        <dbReference type="ARBA" id="ARBA00022786"/>
    </source>
</evidence>
<evidence type="ECO:0000256" key="12">
    <source>
        <dbReference type="SAM" id="Phobius"/>
    </source>
</evidence>
<evidence type="ECO:0000256" key="6">
    <source>
        <dbReference type="ARBA" id="ARBA00022723"/>
    </source>
</evidence>
<dbReference type="GO" id="GO:0016567">
    <property type="term" value="P:protein ubiquitination"/>
    <property type="evidence" value="ECO:0007669"/>
    <property type="project" value="InterPro"/>
</dbReference>
<evidence type="ECO:0000256" key="5">
    <source>
        <dbReference type="ARBA" id="ARBA00022692"/>
    </source>
</evidence>
<dbReference type="EC" id="2.3.2.27" evidence="3"/>
<evidence type="ECO:0000259" key="13">
    <source>
        <dbReference type="Pfam" id="PF12483"/>
    </source>
</evidence>
<keyword evidence="5 12" id="KW-0812">Transmembrane</keyword>
<evidence type="ECO:0000256" key="10">
    <source>
        <dbReference type="ARBA" id="ARBA00022989"/>
    </source>
</evidence>
<dbReference type="GO" id="GO:0016020">
    <property type="term" value="C:membrane"/>
    <property type="evidence" value="ECO:0007669"/>
    <property type="project" value="UniProtKB-SubCell"/>
</dbReference>
<accession>A0A7D6B9R8</accession>
<feature type="domain" description="E3 Ubiquitin ligase MUL1-like" evidence="13">
    <location>
        <begin position="100"/>
        <end position="261"/>
    </location>
</feature>
<dbReference type="Proteomes" id="UP000510821">
    <property type="component" value="Chromosome"/>
</dbReference>
<keyword evidence="8" id="KW-0833">Ubl conjugation pathway</keyword>
<feature type="transmembrane region" description="Helical" evidence="12">
    <location>
        <begin position="247"/>
        <end position="271"/>
    </location>
</feature>
<dbReference type="EMBL" id="CP058998">
    <property type="protein sequence ID" value="QLJ52517.1"/>
    <property type="molecule type" value="Genomic_DNA"/>
</dbReference>
<dbReference type="Pfam" id="PF12483">
    <property type="entry name" value="GIDE"/>
    <property type="match status" value="1"/>
</dbReference>
<evidence type="ECO:0000256" key="7">
    <source>
        <dbReference type="ARBA" id="ARBA00022771"/>
    </source>
</evidence>
<evidence type="ECO:0000256" key="11">
    <source>
        <dbReference type="ARBA" id="ARBA00023136"/>
    </source>
</evidence>
<gene>
    <name evidence="14" type="ORF">Sv326_0342</name>
</gene>
<organism evidence="14 15">
    <name type="scientific">Fermentimicrarchaeum limneticum</name>
    <dbReference type="NCBI Taxonomy" id="2795018"/>
    <lineage>
        <taxon>Archaea</taxon>
        <taxon>Candidatus Micrarchaeota</taxon>
        <taxon>Candidatus Fermentimicrarchaeales</taxon>
        <taxon>Candidatus Fermentimicrarchaeaceae</taxon>
        <taxon>Candidatus Fermentimicrarchaeum</taxon>
    </lineage>
</organism>
<evidence type="ECO:0000256" key="9">
    <source>
        <dbReference type="ARBA" id="ARBA00022833"/>
    </source>
</evidence>
<evidence type="ECO:0000256" key="2">
    <source>
        <dbReference type="ARBA" id="ARBA00004141"/>
    </source>
</evidence>